<gene>
    <name evidence="1" type="ORF">HPB48_016221</name>
</gene>
<proteinExistence type="predicted"/>
<dbReference type="InterPro" id="IPR036691">
    <property type="entry name" value="Endo/exonu/phosph_ase_sf"/>
</dbReference>
<reference evidence="1 2" key="1">
    <citation type="journal article" date="2020" name="Cell">
        <title>Large-Scale Comparative Analyses of Tick Genomes Elucidate Their Genetic Diversity and Vector Capacities.</title>
        <authorList>
            <consortium name="Tick Genome and Microbiome Consortium (TIGMIC)"/>
            <person name="Jia N."/>
            <person name="Wang J."/>
            <person name="Shi W."/>
            <person name="Du L."/>
            <person name="Sun Y."/>
            <person name="Zhan W."/>
            <person name="Jiang J.F."/>
            <person name="Wang Q."/>
            <person name="Zhang B."/>
            <person name="Ji P."/>
            <person name="Bell-Sakyi L."/>
            <person name="Cui X.M."/>
            <person name="Yuan T.T."/>
            <person name="Jiang B.G."/>
            <person name="Yang W.F."/>
            <person name="Lam T.T."/>
            <person name="Chang Q.C."/>
            <person name="Ding S.J."/>
            <person name="Wang X.J."/>
            <person name="Zhu J.G."/>
            <person name="Ruan X.D."/>
            <person name="Zhao L."/>
            <person name="Wei J.T."/>
            <person name="Ye R.Z."/>
            <person name="Que T.C."/>
            <person name="Du C.H."/>
            <person name="Zhou Y.H."/>
            <person name="Cheng J.X."/>
            <person name="Dai P.F."/>
            <person name="Guo W.B."/>
            <person name="Han X.H."/>
            <person name="Huang E.J."/>
            <person name="Li L.F."/>
            <person name="Wei W."/>
            <person name="Gao Y.C."/>
            <person name="Liu J.Z."/>
            <person name="Shao H.Z."/>
            <person name="Wang X."/>
            <person name="Wang C.C."/>
            <person name="Yang T.C."/>
            <person name="Huo Q.B."/>
            <person name="Li W."/>
            <person name="Chen H.Y."/>
            <person name="Chen S.E."/>
            <person name="Zhou L.G."/>
            <person name="Ni X.B."/>
            <person name="Tian J.H."/>
            <person name="Sheng Y."/>
            <person name="Liu T."/>
            <person name="Pan Y.S."/>
            <person name="Xia L.Y."/>
            <person name="Li J."/>
            <person name="Zhao F."/>
            <person name="Cao W.C."/>
        </authorList>
    </citation>
    <scope>NUCLEOTIDE SEQUENCE [LARGE SCALE GENOMIC DNA]</scope>
    <source>
        <strain evidence="1">HaeL-2018</strain>
    </source>
</reference>
<protein>
    <submittedName>
        <fullName evidence="1">Uncharacterized protein</fullName>
    </submittedName>
</protein>
<sequence>MFLEDGLDVVVVQETKVESQDGTDRMVQPFTGRYYVCVSHATGTSAGWAVFLRNSIDIVVEKVIVNVYNHVPAILHNRLCPPSASEE</sequence>
<dbReference type="EMBL" id="JABSTR010000001">
    <property type="protein sequence ID" value="KAH9359595.1"/>
    <property type="molecule type" value="Genomic_DNA"/>
</dbReference>
<keyword evidence="2" id="KW-1185">Reference proteome</keyword>
<name>A0A9J6F9Z4_HAELO</name>
<dbReference type="Gene3D" id="3.60.10.10">
    <property type="entry name" value="Endonuclease/exonuclease/phosphatase"/>
    <property type="match status" value="1"/>
</dbReference>
<dbReference type="Proteomes" id="UP000821853">
    <property type="component" value="Chromosome 1"/>
</dbReference>
<dbReference type="OrthoDB" id="10587788at2759"/>
<dbReference type="SUPFAM" id="SSF56219">
    <property type="entry name" value="DNase I-like"/>
    <property type="match status" value="1"/>
</dbReference>
<dbReference type="VEuPathDB" id="VectorBase:HLOH_062328"/>
<evidence type="ECO:0000313" key="2">
    <source>
        <dbReference type="Proteomes" id="UP000821853"/>
    </source>
</evidence>
<accession>A0A9J6F9Z4</accession>
<evidence type="ECO:0000313" key="1">
    <source>
        <dbReference type="EMBL" id="KAH9359595.1"/>
    </source>
</evidence>
<dbReference type="AlphaFoldDB" id="A0A9J6F9Z4"/>
<organism evidence="1 2">
    <name type="scientific">Haemaphysalis longicornis</name>
    <name type="common">Bush tick</name>
    <dbReference type="NCBI Taxonomy" id="44386"/>
    <lineage>
        <taxon>Eukaryota</taxon>
        <taxon>Metazoa</taxon>
        <taxon>Ecdysozoa</taxon>
        <taxon>Arthropoda</taxon>
        <taxon>Chelicerata</taxon>
        <taxon>Arachnida</taxon>
        <taxon>Acari</taxon>
        <taxon>Parasitiformes</taxon>
        <taxon>Ixodida</taxon>
        <taxon>Ixodoidea</taxon>
        <taxon>Ixodidae</taxon>
        <taxon>Haemaphysalinae</taxon>
        <taxon>Haemaphysalis</taxon>
    </lineage>
</organism>
<comment type="caution">
    <text evidence="1">The sequence shown here is derived from an EMBL/GenBank/DDBJ whole genome shotgun (WGS) entry which is preliminary data.</text>
</comment>